<keyword evidence="1" id="KW-0378">Hydrolase</keyword>
<evidence type="ECO:0000313" key="2">
    <source>
        <dbReference type="Proteomes" id="UP001348805"/>
    </source>
</evidence>
<organism evidence="1 2">
    <name type="scientific">phage Lak_Megaphage_RVC_AP3_GC26</name>
    <dbReference type="NCBI Taxonomy" id="3109225"/>
    <lineage>
        <taxon>Viruses</taxon>
        <taxon>Duplodnaviria</taxon>
        <taxon>Heunggongvirae</taxon>
        <taxon>Uroviricota</taxon>
        <taxon>Caudoviricetes</taxon>
        <taxon>Caudoviricetes code 15 clade</taxon>
    </lineage>
</organism>
<keyword evidence="1" id="KW-0255">Endonuclease</keyword>
<dbReference type="EMBL" id="OR769219">
    <property type="protein sequence ID" value="WQJ51135.1"/>
    <property type="molecule type" value="Genomic_DNA"/>
</dbReference>
<keyword evidence="1" id="KW-0540">Nuclease</keyword>
<accession>A0ABZ0Z285</accession>
<proteinExistence type="predicted"/>
<evidence type="ECO:0000313" key="1">
    <source>
        <dbReference type="EMBL" id="WQJ51135.1"/>
    </source>
</evidence>
<dbReference type="SUPFAM" id="SSF52980">
    <property type="entry name" value="Restriction endonuclease-like"/>
    <property type="match status" value="1"/>
</dbReference>
<dbReference type="GO" id="GO:0004519">
    <property type="term" value="F:endonuclease activity"/>
    <property type="evidence" value="ECO:0007669"/>
    <property type="project" value="UniProtKB-KW"/>
</dbReference>
<keyword evidence="2" id="KW-1185">Reference proteome</keyword>
<sequence>MNDDLIIQKFITDKNKINSHYKQIINKNQEIKEYLDKRYKDGNNNYCETLYRIQYHLDTHPICPNCGKYVKFISGTGYRGYCSVSCSKNYIKEDNNLIITDYTIKNDYLLNGELNTKNKLQIKYIKEHGYESYLLNRYNDSENFGEVIYRICNNIDNIPKCKECGKHVRFLNLSDGYDDVCSDRCKSISLLPEITDDYIKSLDKKGGLFKNIWYGHDKIEQYLKNKFKDEYRSYDEAIYMVLMNMHKIPRCPVCGNYVKFEKNRYEHKFMKYCSIECQSIGRRTKTINKIKKLTGFNIELTNDNQYKFINVCDIHKEFILTHDQFHNRCSSTRYMYGVLCPICNPERNPQTSIETIMKDILDKLNIEYIQHDRKLIGPKELDFYLNNYKIAIECNGTYWHSLQKKDKDYHINKFNICKDKGIQLISFWEYDIKHNESFITNILKIYSNNIEHNYTDNFNYEIKCIDNKEYRDFINLYSLHRNNKRVNLKLGLYIENKLIYTFGLNENKTNIHILKIVSRFNYYIKDVVKYIIDYLDTDKDIIIDVNNDIGDIYNITKYCCYYKNIDSYEDFVIRKDDTALAKKNDKFLVRCYNSGIIEYKVKLL</sequence>
<protein>
    <submittedName>
        <fullName evidence="1">Homing endonuclease</fullName>
    </submittedName>
</protein>
<dbReference type="Proteomes" id="UP001348805">
    <property type="component" value="Segment"/>
</dbReference>
<dbReference type="InterPro" id="IPR011335">
    <property type="entry name" value="Restrct_endonuc-II-like"/>
</dbReference>
<reference evidence="1 2" key="1">
    <citation type="submission" date="2023-11" db="EMBL/GenBank/DDBJ databases">
        <authorList>
            <person name="Cook R."/>
            <person name="Crisci M."/>
            <person name="Pye H."/>
            <person name="Adriaenssens E."/>
            <person name="Santini J."/>
        </authorList>
    </citation>
    <scope>NUCLEOTIDE SEQUENCE [LARGE SCALE GENOMIC DNA]</scope>
    <source>
        <strain evidence="1">Lak_Megaphage_RVC_AP3_GC26</strain>
    </source>
</reference>
<dbReference type="Gene3D" id="3.40.960.10">
    <property type="entry name" value="VSR Endonuclease"/>
    <property type="match status" value="1"/>
</dbReference>
<name>A0ABZ0Z285_9CAUD</name>